<sequence>MLKGHTFSRSPKANPEIHRTSNLVSILKYTTPSVECQYQPKQNTIADRVQEQAVCACEYVPFFKLGDLWQSFDEWSVYGAEVPLQLPSGETTLQYYVPYLSALQIYLQPESNACFSKRRFGDDSDWSDTTDVRDASSDLGSDNESEKLQYRMQIGCENWESSSCVSSGSSEQGDRHGEPAFEYFERGSPYCRAPLSGKVNDLASRFPPLRWLHSNELSPLSWLSVAWYPIYRIPMGATMSDLSTCFLTFHSLWTPPCLQDMIVNAEARVQSYLFSDSRNGPEKECLSSCMFKSCSSKIEHAQWLKEHIAWRIKDGMLELPPFGLASYKLQGPFWAAAAPIDEQHALSLLKSADFWIKQLRVQHPDYKFFTSREPMNFHK</sequence>
<dbReference type="Proteomes" id="UP000825935">
    <property type="component" value="Chromosome 36"/>
</dbReference>
<dbReference type="OrthoDB" id="1896065at2759"/>
<feature type="region of interest" description="Disordered" evidence="1">
    <location>
        <begin position="122"/>
        <end position="143"/>
    </location>
</feature>
<dbReference type="Pfam" id="PF05623">
    <property type="entry name" value="DUF789"/>
    <property type="match status" value="1"/>
</dbReference>
<dbReference type="InterPro" id="IPR008507">
    <property type="entry name" value="DUF789"/>
</dbReference>
<name>A0A8T2QDP8_CERRI</name>
<gene>
    <name evidence="2" type="ORF">KP509_36G061800</name>
</gene>
<accession>A0A8T2QDP8</accession>
<reference evidence="2" key="1">
    <citation type="submission" date="2021-08" db="EMBL/GenBank/DDBJ databases">
        <title>WGS assembly of Ceratopteris richardii.</title>
        <authorList>
            <person name="Marchant D.B."/>
            <person name="Chen G."/>
            <person name="Jenkins J."/>
            <person name="Shu S."/>
            <person name="Leebens-Mack J."/>
            <person name="Grimwood J."/>
            <person name="Schmutz J."/>
            <person name="Soltis P."/>
            <person name="Soltis D."/>
            <person name="Chen Z.-H."/>
        </authorList>
    </citation>
    <scope>NUCLEOTIDE SEQUENCE</scope>
    <source>
        <strain evidence="2">Whitten #5841</strain>
        <tissue evidence="2">Leaf</tissue>
    </source>
</reference>
<keyword evidence="3" id="KW-1185">Reference proteome</keyword>
<evidence type="ECO:0000313" key="2">
    <source>
        <dbReference type="EMBL" id="KAH7281750.1"/>
    </source>
</evidence>
<evidence type="ECO:0000256" key="1">
    <source>
        <dbReference type="SAM" id="MobiDB-lite"/>
    </source>
</evidence>
<dbReference type="OMA" id="FMEVERP"/>
<organism evidence="2 3">
    <name type="scientific">Ceratopteris richardii</name>
    <name type="common">Triangle waterfern</name>
    <dbReference type="NCBI Taxonomy" id="49495"/>
    <lineage>
        <taxon>Eukaryota</taxon>
        <taxon>Viridiplantae</taxon>
        <taxon>Streptophyta</taxon>
        <taxon>Embryophyta</taxon>
        <taxon>Tracheophyta</taxon>
        <taxon>Polypodiopsida</taxon>
        <taxon>Polypodiidae</taxon>
        <taxon>Polypodiales</taxon>
        <taxon>Pteridineae</taxon>
        <taxon>Pteridaceae</taxon>
        <taxon>Parkerioideae</taxon>
        <taxon>Ceratopteris</taxon>
    </lineage>
</organism>
<dbReference type="AlphaFoldDB" id="A0A8T2QDP8"/>
<evidence type="ECO:0000313" key="3">
    <source>
        <dbReference type="Proteomes" id="UP000825935"/>
    </source>
</evidence>
<comment type="caution">
    <text evidence="2">The sequence shown here is derived from an EMBL/GenBank/DDBJ whole genome shotgun (WGS) entry which is preliminary data.</text>
</comment>
<dbReference type="PANTHER" id="PTHR31343:SF42">
    <property type="entry name" value="T15D22.8"/>
    <property type="match status" value="1"/>
</dbReference>
<dbReference type="EMBL" id="CM035441">
    <property type="protein sequence ID" value="KAH7281750.1"/>
    <property type="molecule type" value="Genomic_DNA"/>
</dbReference>
<proteinExistence type="predicted"/>
<protein>
    <submittedName>
        <fullName evidence="2">Uncharacterized protein</fullName>
    </submittedName>
</protein>
<dbReference type="PANTHER" id="PTHR31343">
    <property type="entry name" value="T15D22.8"/>
    <property type="match status" value="1"/>
</dbReference>